<organism evidence="1 2">
    <name type="scientific">Macrophomina phaseolina (strain MS6)</name>
    <name type="common">Charcoal rot fungus</name>
    <dbReference type="NCBI Taxonomy" id="1126212"/>
    <lineage>
        <taxon>Eukaryota</taxon>
        <taxon>Fungi</taxon>
        <taxon>Dikarya</taxon>
        <taxon>Ascomycota</taxon>
        <taxon>Pezizomycotina</taxon>
        <taxon>Dothideomycetes</taxon>
        <taxon>Dothideomycetes incertae sedis</taxon>
        <taxon>Botryosphaeriales</taxon>
        <taxon>Botryosphaeriaceae</taxon>
        <taxon>Macrophomina</taxon>
    </lineage>
</organism>
<protein>
    <submittedName>
        <fullName evidence="1">Uncharacterized protein</fullName>
    </submittedName>
</protein>
<dbReference type="eggNOG" id="ENOG502T1E3">
    <property type="taxonomic scope" value="Eukaryota"/>
</dbReference>
<dbReference type="OrthoDB" id="4410170at2759"/>
<dbReference type="EMBL" id="AHHD01000218">
    <property type="protein sequence ID" value="EKG17995.1"/>
    <property type="molecule type" value="Genomic_DNA"/>
</dbReference>
<dbReference type="InParanoid" id="K2SML2"/>
<evidence type="ECO:0000313" key="2">
    <source>
        <dbReference type="Proteomes" id="UP000007129"/>
    </source>
</evidence>
<dbReference type="Proteomes" id="UP000007129">
    <property type="component" value="Unassembled WGS sequence"/>
</dbReference>
<gene>
    <name evidence="1" type="ORF">MPH_04685</name>
</gene>
<dbReference type="AlphaFoldDB" id="K2SML2"/>
<comment type="caution">
    <text evidence="1">The sequence shown here is derived from an EMBL/GenBank/DDBJ whole genome shotgun (WGS) entry which is preliminary data.</text>
</comment>
<evidence type="ECO:0000313" key="1">
    <source>
        <dbReference type="EMBL" id="EKG17995.1"/>
    </source>
</evidence>
<reference evidence="1 2" key="1">
    <citation type="journal article" date="2012" name="BMC Genomics">
        <title>Tools to kill: Genome of one of the most destructive plant pathogenic fungi Macrophomina phaseolina.</title>
        <authorList>
            <person name="Islam M.S."/>
            <person name="Haque M.S."/>
            <person name="Islam M.M."/>
            <person name="Emdad E.M."/>
            <person name="Halim A."/>
            <person name="Hossen Q.M.M."/>
            <person name="Hossain M.Z."/>
            <person name="Ahmed B."/>
            <person name="Rahim S."/>
            <person name="Rahman M.S."/>
            <person name="Alam M.M."/>
            <person name="Hou S."/>
            <person name="Wan X."/>
            <person name="Saito J.A."/>
            <person name="Alam M."/>
        </authorList>
    </citation>
    <scope>NUCLEOTIDE SEQUENCE [LARGE SCALE GENOMIC DNA]</scope>
    <source>
        <strain evidence="1 2">MS6</strain>
    </source>
</reference>
<dbReference type="HOGENOM" id="CLU_1855637_0_0_1"/>
<sequence length="138" mass="15529">MAMHARVPRSCLCIPRLCQERLLRVGTYLDKYLKGFITALTPYHIELFFPTTAQVILKMQFSTAIISTALLLASGCHAWTNGVANNRFYTIRGIYVHEACTYANTETIHYNACAYWIDGAGNKFNGHCKSYPGQVLCI</sequence>
<proteinExistence type="predicted"/>
<accession>K2SML2</accession>
<name>K2SML2_MACPH</name>
<dbReference type="VEuPathDB" id="FungiDB:MPH_04685"/>